<reference evidence="4 5" key="2">
    <citation type="submission" date="2018-11" db="EMBL/GenBank/DDBJ databases">
        <authorList>
            <consortium name="Pathogen Informatics"/>
        </authorList>
    </citation>
    <scope>NUCLEOTIDE SEQUENCE [LARGE SCALE GENOMIC DNA]</scope>
</reference>
<evidence type="ECO:0000313" key="5">
    <source>
        <dbReference type="Proteomes" id="UP000271162"/>
    </source>
</evidence>
<dbReference type="Proteomes" id="UP000271162">
    <property type="component" value="Unassembled WGS sequence"/>
</dbReference>
<evidence type="ECO:0000256" key="1">
    <source>
        <dbReference type="ARBA" id="ARBA00023125"/>
    </source>
</evidence>
<keyword evidence="5" id="KW-1185">Reference proteome</keyword>
<evidence type="ECO:0000259" key="3">
    <source>
        <dbReference type="Pfam" id="PF03221"/>
    </source>
</evidence>
<feature type="compositionally biased region" description="Acidic residues" evidence="2">
    <location>
        <begin position="61"/>
        <end position="72"/>
    </location>
</feature>
<keyword evidence="1" id="KW-0238">DNA-binding</keyword>
<name>A0A0N4XDY3_NIPBR</name>
<evidence type="ECO:0000256" key="2">
    <source>
        <dbReference type="SAM" id="MobiDB-lite"/>
    </source>
</evidence>
<feature type="region of interest" description="Disordered" evidence="2">
    <location>
        <begin position="61"/>
        <end position="83"/>
    </location>
</feature>
<dbReference type="EMBL" id="UYSL01000400">
    <property type="protein sequence ID" value="VDL63694.1"/>
    <property type="molecule type" value="Genomic_DNA"/>
</dbReference>
<accession>A0A0N4XDY3</accession>
<proteinExistence type="predicted"/>
<evidence type="ECO:0000313" key="6">
    <source>
        <dbReference type="WBParaSite" id="NBR_0000073501-mRNA-1"/>
    </source>
</evidence>
<dbReference type="STRING" id="27835.A0A0N4XDY3"/>
<dbReference type="OMA" id="EWSENDL"/>
<sequence length="376" mass="42319">MFSPSRVVARLAGYFPPDSSPPTRREIAIADAFKRVLQDALYGDIELEEDEHLLDSLEDAEEVEWTPEDDSDDGHAVGPCRSSRSSITDEMFAGALSFYRSSSKGLPLSYATIRHMALNINRECGFVEQFKGSKSWITKFVRECGLRSRKVTAFVTTRNLRARHDVEQSANAFVQEIKSLMSMHPRSIFCNIDQSGINSEVVSQSRISTGISGSTISIFPDSFLHNRSCIVRGGRLGERLFVVLPESQGRFPERGHWPASNLYVVPSTTHMMRKDQVPVLIKECVMATSSTLTIVMLDSWAGFKDQNNVLSGVPSNKQMKILNVPPGATVLCQPLDVYFFRLFKRFLRRIHDSAIHLKPDFHCFSRDNTLKVTVYS</sequence>
<dbReference type="Pfam" id="PF03221">
    <property type="entry name" value="HTH_Tnp_Tc5"/>
    <property type="match status" value="1"/>
</dbReference>
<feature type="domain" description="HTH CENPB-type" evidence="3">
    <location>
        <begin position="102"/>
        <end position="150"/>
    </location>
</feature>
<dbReference type="GO" id="GO:0003677">
    <property type="term" value="F:DNA binding"/>
    <property type="evidence" value="ECO:0007669"/>
    <property type="project" value="UniProtKB-KW"/>
</dbReference>
<evidence type="ECO:0000313" key="4">
    <source>
        <dbReference type="EMBL" id="VDL63694.1"/>
    </source>
</evidence>
<dbReference type="InterPro" id="IPR006600">
    <property type="entry name" value="HTH_CenpB_DNA-bd_dom"/>
</dbReference>
<reference evidence="6" key="1">
    <citation type="submission" date="2017-02" db="UniProtKB">
        <authorList>
            <consortium name="WormBaseParasite"/>
        </authorList>
    </citation>
    <scope>IDENTIFICATION</scope>
</reference>
<protein>
    <submittedName>
        <fullName evidence="6">HTH CENPB-type domain-containing protein</fullName>
    </submittedName>
</protein>
<organism evidence="6">
    <name type="scientific">Nippostrongylus brasiliensis</name>
    <name type="common">Rat hookworm</name>
    <dbReference type="NCBI Taxonomy" id="27835"/>
    <lineage>
        <taxon>Eukaryota</taxon>
        <taxon>Metazoa</taxon>
        <taxon>Ecdysozoa</taxon>
        <taxon>Nematoda</taxon>
        <taxon>Chromadorea</taxon>
        <taxon>Rhabditida</taxon>
        <taxon>Rhabditina</taxon>
        <taxon>Rhabditomorpha</taxon>
        <taxon>Strongyloidea</taxon>
        <taxon>Heligmosomidae</taxon>
        <taxon>Nippostrongylus</taxon>
    </lineage>
</organism>
<dbReference type="AlphaFoldDB" id="A0A0N4XDY3"/>
<dbReference type="WBParaSite" id="NBR_0000073501-mRNA-1">
    <property type="protein sequence ID" value="NBR_0000073501-mRNA-1"/>
    <property type="gene ID" value="NBR_0000073501"/>
</dbReference>
<gene>
    <name evidence="4" type="ORF">NBR_LOCUS736</name>
</gene>